<dbReference type="NCBIfam" id="TIGR01473">
    <property type="entry name" value="cyoE_ctaB"/>
    <property type="match status" value="1"/>
</dbReference>
<feature type="transmembrane region" description="Helical" evidence="13">
    <location>
        <begin position="410"/>
        <end position="429"/>
    </location>
</feature>
<evidence type="ECO:0000313" key="15">
    <source>
        <dbReference type="Proteomes" id="UP001176521"/>
    </source>
</evidence>
<dbReference type="GO" id="GO:0008495">
    <property type="term" value="F:protoheme IX farnesyltransferase activity"/>
    <property type="evidence" value="ECO:0007669"/>
    <property type="project" value="InterPro"/>
</dbReference>
<evidence type="ECO:0000256" key="3">
    <source>
        <dbReference type="ARBA" id="ARBA00016335"/>
    </source>
</evidence>
<evidence type="ECO:0000256" key="7">
    <source>
        <dbReference type="ARBA" id="ARBA00022989"/>
    </source>
</evidence>
<evidence type="ECO:0000256" key="10">
    <source>
        <dbReference type="ARBA" id="ARBA00023136"/>
    </source>
</evidence>
<evidence type="ECO:0000256" key="8">
    <source>
        <dbReference type="ARBA" id="ARBA00023128"/>
    </source>
</evidence>
<dbReference type="FunFam" id="1.10.357.140:FF:000004">
    <property type="entry name" value="Protoheme IX farnesyltransferase, mitochondrial"/>
    <property type="match status" value="1"/>
</dbReference>
<keyword evidence="8" id="KW-0496">Mitochondrion</keyword>
<gene>
    <name evidence="14" type="primary">COX10_1</name>
    <name evidence="14" type="ORF">OC842_004004</name>
</gene>
<keyword evidence="4 14" id="KW-0808">Transferase</keyword>
<keyword evidence="10 13" id="KW-0472">Membrane</keyword>
<feature type="transmembrane region" description="Helical" evidence="13">
    <location>
        <begin position="335"/>
        <end position="359"/>
    </location>
</feature>
<dbReference type="Pfam" id="PF01040">
    <property type="entry name" value="UbiA"/>
    <property type="match status" value="1"/>
</dbReference>
<evidence type="ECO:0000256" key="4">
    <source>
        <dbReference type="ARBA" id="ARBA00022679"/>
    </source>
</evidence>
<comment type="subcellular location">
    <subcellularLocation>
        <location evidence="1">Mitochondrion membrane</location>
        <topology evidence="1">Multi-pass membrane protein</topology>
    </subcellularLocation>
</comment>
<feature type="transmembrane region" description="Helical" evidence="13">
    <location>
        <begin position="365"/>
        <end position="389"/>
    </location>
</feature>
<keyword evidence="7 13" id="KW-1133">Transmembrane helix</keyword>
<feature type="compositionally biased region" description="Polar residues" evidence="12">
    <location>
        <begin position="110"/>
        <end position="125"/>
    </location>
</feature>
<dbReference type="PROSITE" id="PS00943">
    <property type="entry name" value="UBIA"/>
    <property type="match status" value="1"/>
</dbReference>
<dbReference type="InterPro" id="IPR006369">
    <property type="entry name" value="Protohaem_IX_farnesylTrfase"/>
</dbReference>
<feature type="transmembrane region" description="Helical" evidence="13">
    <location>
        <begin position="204"/>
        <end position="227"/>
    </location>
</feature>
<feature type="transmembrane region" description="Helical" evidence="13">
    <location>
        <begin position="280"/>
        <end position="300"/>
    </location>
</feature>
<feature type="region of interest" description="Disordered" evidence="12">
    <location>
        <begin position="542"/>
        <end position="572"/>
    </location>
</feature>
<feature type="transmembrane region" description="Helical" evidence="13">
    <location>
        <begin position="466"/>
        <end position="487"/>
    </location>
</feature>
<comment type="similarity">
    <text evidence="2">Belongs to the UbiA prenyltransferase family.</text>
</comment>
<sequence length="572" mass="58539">MTQLVSSRLVIHSAHAARFVPASASSSASASFRPASRTFLLQGSQQRLLATRAQEGQSQGSRTSAPTLAPSFFTAAYARTSCRTGGAARLAHVHTHAQAQIGTASAFPRSGSSTTGGHVSASSTAERAGKAAYAPASDDPSLIESDLSPSSSAAAAAAAMGQSSSSSAAAASAAAGSAALFRPAPTHSLPALLRTYQQLSKARLTFLVVLTAMAPYALCPSALSVAIAPGLGGSVGTLLALSAGTALCSASANAFNQLLEAPYDAQMPRTRARPLPRRALSPLHAFGFAVSCGMGGTALLYAAVNPLTACLGLANVVLYAGIYTPLKRLSMVNTWVGSAVGAIPPLMGWTACTGTLLAAPSDAAGWVLAALLFAWQFPHFNSLAHSLRAEYARGGYRMMSVLDPGLNRRVSLRYALLLLPLCSVALPLAGSGVDVFSWLGLGGGAAGASAALTATSAAAGPIVEPWAYALLSAPINAVMIHAAYKFWRHGTDQAARWCFWVSLVHLPAIMLLAMACKREMWNGVGEALGMGTTRVPAAAVGRMGGQGRGASAEGERERLARLNGDAPARAVQ</sequence>
<reference evidence="14" key="1">
    <citation type="journal article" date="2023" name="PhytoFront">
        <title>Draft Genome Resources of Seven Strains of Tilletia horrida, Causal Agent of Kernel Smut of Rice.</title>
        <authorList>
            <person name="Khanal S."/>
            <person name="Antony Babu S."/>
            <person name="Zhou X.G."/>
        </authorList>
    </citation>
    <scope>NUCLEOTIDE SEQUENCE</scope>
    <source>
        <strain evidence="14">TX3</strain>
    </source>
</reference>
<dbReference type="GO" id="GO:0031966">
    <property type="term" value="C:mitochondrial membrane"/>
    <property type="evidence" value="ECO:0007669"/>
    <property type="project" value="UniProtKB-SubCell"/>
</dbReference>
<dbReference type="PANTHER" id="PTHR43448">
    <property type="entry name" value="PROTOHEME IX FARNESYLTRANSFERASE, MITOCHONDRIAL"/>
    <property type="match status" value="1"/>
</dbReference>
<keyword evidence="5 13" id="KW-0812">Transmembrane</keyword>
<dbReference type="PANTHER" id="PTHR43448:SF2">
    <property type="entry name" value="PROTOHEME IX FARNESYLTRANSFERASE, MITOCHONDRIAL"/>
    <property type="match status" value="1"/>
</dbReference>
<feature type="transmembrane region" description="Helical" evidence="13">
    <location>
        <begin position="306"/>
        <end position="323"/>
    </location>
</feature>
<proteinExistence type="inferred from homology"/>
<name>A0AAN6GAD9_9BASI</name>
<accession>A0AAN6GAD9</accession>
<comment type="caution">
    <text evidence="14">The sequence shown here is derived from an EMBL/GenBank/DDBJ whole genome shotgun (WGS) entry which is preliminary data.</text>
</comment>
<keyword evidence="15" id="KW-1185">Reference proteome</keyword>
<dbReference type="CDD" id="cd13957">
    <property type="entry name" value="PT_UbiA_Cox10"/>
    <property type="match status" value="1"/>
</dbReference>
<evidence type="ECO:0000256" key="1">
    <source>
        <dbReference type="ARBA" id="ARBA00004225"/>
    </source>
</evidence>
<keyword evidence="6" id="KW-0809">Transit peptide</keyword>
<feature type="transmembrane region" description="Helical" evidence="13">
    <location>
        <begin position="499"/>
        <end position="516"/>
    </location>
</feature>
<dbReference type="GO" id="GO:0006784">
    <property type="term" value="P:heme A biosynthetic process"/>
    <property type="evidence" value="ECO:0007669"/>
    <property type="project" value="TreeGrafter"/>
</dbReference>
<protein>
    <recommendedName>
        <fullName evidence="3">Protoheme IX farnesyltransferase, mitochondrial</fullName>
    </recommendedName>
    <alternativeName>
        <fullName evidence="11">Heme O synthase</fullName>
    </alternativeName>
</protein>
<dbReference type="HAMAP" id="MF_00154">
    <property type="entry name" value="CyoE_CtaB"/>
    <property type="match status" value="1"/>
</dbReference>
<evidence type="ECO:0000256" key="6">
    <source>
        <dbReference type="ARBA" id="ARBA00022946"/>
    </source>
</evidence>
<dbReference type="Proteomes" id="UP001176521">
    <property type="component" value="Unassembled WGS sequence"/>
</dbReference>
<feature type="transmembrane region" description="Helical" evidence="13">
    <location>
        <begin position="239"/>
        <end position="259"/>
    </location>
</feature>
<dbReference type="InterPro" id="IPR000537">
    <property type="entry name" value="UbiA_prenyltransferase"/>
</dbReference>
<dbReference type="InterPro" id="IPR044878">
    <property type="entry name" value="UbiA_sf"/>
</dbReference>
<evidence type="ECO:0000256" key="12">
    <source>
        <dbReference type="SAM" id="MobiDB-lite"/>
    </source>
</evidence>
<dbReference type="AlphaFoldDB" id="A0AAN6GAD9"/>
<dbReference type="EMBL" id="JAPDMQ010000221">
    <property type="protein sequence ID" value="KAK0530194.1"/>
    <property type="molecule type" value="Genomic_DNA"/>
</dbReference>
<organism evidence="14 15">
    <name type="scientific">Tilletia horrida</name>
    <dbReference type="NCBI Taxonomy" id="155126"/>
    <lineage>
        <taxon>Eukaryota</taxon>
        <taxon>Fungi</taxon>
        <taxon>Dikarya</taxon>
        <taxon>Basidiomycota</taxon>
        <taxon>Ustilaginomycotina</taxon>
        <taxon>Exobasidiomycetes</taxon>
        <taxon>Tilletiales</taxon>
        <taxon>Tilletiaceae</taxon>
        <taxon>Tilletia</taxon>
    </lineage>
</organism>
<evidence type="ECO:0000256" key="5">
    <source>
        <dbReference type="ARBA" id="ARBA00022692"/>
    </source>
</evidence>
<dbReference type="Gene3D" id="1.10.357.140">
    <property type="entry name" value="UbiA prenyltransferase"/>
    <property type="match status" value="1"/>
</dbReference>
<feature type="region of interest" description="Disordered" evidence="12">
    <location>
        <begin position="102"/>
        <end position="147"/>
    </location>
</feature>
<evidence type="ECO:0000256" key="9">
    <source>
        <dbReference type="ARBA" id="ARBA00023133"/>
    </source>
</evidence>
<evidence type="ECO:0000256" key="13">
    <source>
        <dbReference type="SAM" id="Phobius"/>
    </source>
</evidence>
<keyword evidence="9" id="KW-0350">Heme biosynthesis</keyword>
<evidence type="ECO:0000256" key="2">
    <source>
        <dbReference type="ARBA" id="ARBA00005985"/>
    </source>
</evidence>
<dbReference type="InterPro" id="IPR030470">
    <property type="entry name" value="UbiA_prenylTrfase_CS"/>
</dbReference>
<evidence type="ECO:0000313" key="14">
    <source>
        <dbReference type="EMBL" id="KAK0530194.1"/>
    </source>
</evidence>
<evidence type="ECO:0000256" key="11">
    <source>
        <dbReference type="ARBA" id="ARBA00030253"/>
    </source>
</evidence>